<evidence type="ECO:0000313" key="2">
    <source>
        <dbReference type="Proteomes" id="UP000653305"/>
    </source>
</evidence>
<name>A0A830C7U7_9LAMI</name>
<evidence type="ECO:0000313" key="1">
    <source>
        <dbReference type="EMBL" id="GFP94252.1"/>
    </source>
</evidence>
<proteinExistence type="predicted"/>
<protein>
    <submittedName>
        <fullName evidence="1">Uncharacterized protein</fullName>
    </submittedName>
</protein>
<gene>
    <name evidence="1" type="ORF">PHJA_001569700</name>
</gene>
<organism evidence="1 2">
    <name type="scientific">Phtheirospermum japonicum</name>
    <dbReference type="NCBI Taxonomy" id="374723"/>
    <lineage>
        <taxon>Eukaryota</taxon>
        <taxon>Viridiplantae</taxon>
        <taxon>Streptophyta</taxon>
        <taxon>Embryophyta</taxon>
        <taxon>Tracheophyta</taxon>
        <taxon>Spermatophyta</taxon>
        <taxon>Magnoliopsida</taxon>
        <taxon>eudicotyledons</taxon>
        <taxon>Gunneridae</taxon>
        <taxon>Pentapetalae</taxon>
        <taxon>asterids</taxon>
        <taxon>lamiids</taxon>
        <taxon>Lamiales</taxon>
        <taxon>Orobanchaceae</taxon>
        <taxon>Orobanchaceae incertae sedis</taxon>
        <taxon>Phtheirospermum</taxon>
    </lineage>
</organism>
<dbReference type="AlphaFoldDB" id="A0A830C7U7"/>
<dbReference type="EMBL" id="BMAC01000342">
    <property type="protein sequence ID" value="GFP94252.1"/>
    <property type="molecule type" value="Genomic_DNA"/>
</dbReference>
<dbReference type="Proteomes" id="UP000653305">
    <property type="component" value="Unassembled WGS sequence"/>
</dbReference>
<sequence>MLGRKIVGFLADQVGVDVGKNDVVSTFTGVLLLLELRYEGLQHKGLIKLNAFSTIGFDESMLLQRARCPMIPTEATSRGFTEALQVKSDGKVHRGHEAGCQNVLSVALHDSTLLWETISGNNSLHNILAILFDVFLKTNHYSAQFLTVDGDMTLSVGYLCLCMLGDYPVFLKILIVIAQCALLVAKLHGWPVSFCVLGVVKLHGFPGFARLHDALGETISGS</sequence>
<accession>A0A830C7U7</accession>
<keyword evidence="2" id="KW-1185">Reference proteome</keyword>
<reference evidence="1" key="1">
    <citation type="submission" date="2020-07" db="EMBL/GenBank/DDBJ databases">
        <title>Ethylene signaling mediates host invasion by parasitic plants.</title>
        <authorList>
            <person name="Yoshida S."/>
        </authorList>
    </citation>
    <scope>NUCLEOTIDE SEQUENCE</scope>
    <source>
        <strain evidence="1">Okayama</strain>
    </source>
</reference>
<comment type="caution">
    <text evidence="1">The sequence shown here is derived from an EMBL/GenBank/DDBJ whole genome shotgun (WGS) entry which is preliminary data.</text>
</comment>